<accession>A0ABR2V8X7</accession>
<dbReference type="CDD" id="cd06121">
    <property type="entry name" value="cupin_YML079wp"/>
    <property type="match status" value="1"/>
</dbReference>
<reference evidence="2 3" key="1">
    <citation type="journal article" date="2024" name="J. Plant Pathol.">
        <title>Sequence and assembly of the genome of Seiridium unicorne, isolate CBS 538.82, causal agent of cypress canker disease.</title>
        <authorList>
            <person name="Scali E."/>
            <person name="Rocca G.D."/>
            <person name="Danti R."/>
            <person name="Garbelotto M."/>
            <person name="Barberini S."/>
            <person name="Baroncelli R."/>
            <person name="Emiliani G."/>
        </authorList>
    </citation>
    <scope>NUCLEOTIDE SEQUENCE [LARGE SCALE GENOMIC DNA]</scope>
    <source>
        <strain evidence="2 3">BM-138-508</strain>
    </source>
</reference>
<gene>
    <name evidence="2" type="ORF">SUNI508_04272</name>
</gene>
<evidence type="ECO:0000313" key="2">
    <source>
        <dbReference type="EMBL" id="KAK9423378.1"/>
    </source>
</evidence>
<dbReference type="SUPFAM" id="SSF51182">
    <property type="entry name" value="RmlC-like cupins"/>
    <property type="match status" value="1"/>
</dbReference>
<dbReference type="PANTHER" id="PTHR33387">
    <property type="entry name" value="RMLC-LIKE JELLY ROLL FOLD PROTEIN"/>
    <property type="match status" value="1"/>
</dbReference>
<proteinExistence type="predicted"/>
<dbReference type="InterPro" id="IPR011051">
    <property type="entry name" value="RmlC_Cupin_sf"/>
</dbReference>
<dbReference type="EMBL" id="JARVKF010000079">
    <property type="protein sequence ID" value="KAK9423378.1"/>
    <property type="molecule type" value="Genomic_DNA"/>
</dbReference>
<dbReference type="Gene3D" id="2.60.120.10">
    <property type="entry name" value="Jelly Rolls"/>
    <property type="match status" value="1"/>
</dbReference>
<protein>
    <submittedName>
        <fullName evidence="2">Cupin family protein</fullName>
    </submittedName>
</protein>
<evidence type="ECO:0000313" key="3">
    <source>
        <dbReference type="Proteomes" id="UP001408356"/>
    </source>
</evidence>
<evidence type="ECO:0000259" key="1">
    <source>
        <dbReference type="Pfam" id="PF06172"/>
    </source>
</evidence>
<dbReference type="Proteomes" id="UP001408356">
    <property type="component" value="Unassembled WGS sequence"/>
</dbReference>
<dbReference type="InterPro" id="IPR009327">
    <property type="entry name" value="Cupin_DUF985"/>
</dbReference>
<dbReference type="InterPro" id="IPR014710">
    <property type="entry name" value="RmlC-like_jellyroll"/>
</dbReference>
<feature type="domain" description="DUF985" evidence="1">
    <location>
        <begin position="9"/>
        <end position="140"/>
    </location>
</feature>
<dbReference type="InterPro" id="IPR039935">
    <property type="entry name" value="YML079W-like"/>
</dbReference>
<comment type="caution">
    <text evidence="2">The sequence shown here is derived from an EMBL/GenBank/DDBJ whole genome shotgun (WGS) entry which is preliminary data.</text>
</comment>
<organism evidence="2 3">
    <name type="scientific">Seiridium unicorne</name>
    <dbReference type="NCBI Taxonomy" id="138068"/>
    <lineage>
        <taxon>Eukaryota</taxon>
        <taxon>Fungi</taxon>
        <taxon>Dikarya</taxon>
        <taxon>Ascomycota</taxon>
        <taxon>Pezizomycotina</taxon>
        <taxon>Sordariomycetes</taxon>
        <taxon>Xylariomycetidae</taxon>
        <taxon>Amphisphaeriales</taxon>
        <taxon>Sporocadaceae</taxon>
        <taxon>Seiridium</taxon>
    </lineage>
</organism>
<name>A0ABR2V8X7_9PEZI</name>
<sequence>MTTSRTAKDVIAALNLTPHPEKGYYIETFRDPKASSDGRSSSTCIYYLLEGESGVSHWHRVHDAVEVWHYYAGAPLQLSLSWDDGKPIRDLLLGTDFVKGERPQIVVQRGEWQHAQSLGDWTLVGCSVAPAFEFSGFEMAKPGWEPKGPAESK</sequence>
<dbReference type="PANTHER" id="PTHR33387:SF3">
    <property type="entry name" value="DUF985 DOMAIN-CONTAINING PROTEIN"/>
    <property type="match status" value="1"/>
</dbReference>
<dbReference type="Pfam" id="PF06172">
    <property type="entry name" value="Cupin_5"/>
    <property type="match status" value="1"/>
</dbReference>
<keyword evidence="3" id="KW-1185">Reference proteome</keyword>